<dbReference type="Pfam" id="PF25399">
    <property type="entry name" value="DeaD_dimer"/>
    <property type="match status" value="1"/>
</dbReference>
<dbReference type="InterPro" id="IPR044742">
    <property type="entry name" value="DEAD/DEAH_RhlB"/>
</dbReference>
<protein>
    <recommendedName>
        <fullName evidence="8">ATP-dependent RNA helicase DeaD</fullName>
        <ecNumber evidence="8">3.6.4.13</ecNumber>
    </recommendedName>
    <alternativeName>
        <fullName evidence="8">Cold-shock DEAD box protein A</fullName>
    </alternativeName>
</protein>
<dbReference type="Pfam" id="PF03880">
    <property type="entry name" value="DbpA"/>
    <property type="match status" value="1"/>
</dbReference>
<evidence type="ECO:0000313" key="14">
    <source>
        <dbReference type="EMBL" id="MFC0253336.1"/>
    </source>
</evidence>
<dbReference type="InterPro" id="IPR034415">
    <property type="entry name" value="CsdA_RRM"/>
</dbReference>
<evidence type="ECO:0000313" key="15">
    <source>
        <dbReference type="Proteomes" id="UP001589773"/>
    </source>
</evidence>
<keyword evidence="1 8" id="KW-0963">Cytoplasm</keyword>
<gene>
    <name evidence="8" type="primary">deaD</name>
    <name evidence="8" type="synonym">csdA</name>
    <name evidence="14" type="ORF">ACFFJK_15665</name>
</gene>
<dbReference type="HAMAP" id="MF_00964">
    <property type="entry name" value="DEAD_helicase_DeaD"/>
    <property type="match status" value="1"/>
</dbReference>
<dbReference type="InterPro" id="IPR014001">
    <property type="entry name" value="Helicase_ATP-bd"/>
</dbReference>
<evidence type="ECO:0000256" key="9">
    <source>
        <dbReference type="PROSITE-ProRule" id="PRU00552"/>
    </source>
</evidence>
<keyword evidence="4 8" id="KW-0347">Helicase</keyword>
<dbReference type="RefSeq" id="WP_379680366.1">
    <property type="nucleotide sequence ID" value="NZ_JBHLWP010000013.1"/>
</dbReference>
<evidence type="ECO:0000259" key="13">
    <source>
        <dbReference type="PROSITE" id="PS51195"/>
    </source>
</evidence>
<evidence type="ECO:0000256" key="5">
    <source>
        <dbReference type="ARBA" id="ARBA00022840"/>
    </source>
</evidence>
<feature type="region of interest" description="Disordered" evidence="10">
    <location>
        <begin position="437"/>
        <end position="478"/>
    </location>
</feature>
<feature type="short sequence motif" description="Q motif" evidence="9">
    <location>
        <begin position="7"/>
        <end position="35"/>
    </location>
</feature>
<evidence type="ECO:0000256" key="7">
    <source>
        <dbReference type="ARBA" id="ARBA00023016"/>
    </source>
</evidence>
<accession>A0ABV6FIH1</accession>
<dbReference type="InterPro" id="IPR027417">
    <property type="entry name" value="P-loop_NTPase"/>
</dbReference>
<comment type="similarity">
    <text evidence="8">Belongs to the DEAD box helicase family. DeaD/CsdA subfamily.</text>
</comment>
<dbReference type="EC" id="3.6.4.13" evidence="8"/>
<feature type="region of interest" description="Disordered" evidence="10">
    <location>
        <begin position="564"/>
        <end position="603"/>
    </location>
</feature>
<proteinExistence type="inferred from homology"/>
<dbReference type="Proteomes" id="UP001589773">
    <property type="component" value="Unassembled WGS sequence"/>
</dbReference>
<dbReference type="InterPro" id="IPR057325">
    <property type="entry name" value="DeaD_dimer"/>
</dbReference>
<dbReference type="InterPro" id="IPR000629">
    <property type="entry name" value="RNA-helicase_DEAD-box_CS"/>
</dbReference>
<feature type="domain" description="DEAD-box RNA helicase Q" evidence="13">
    <location>
        <begin position="7"/>
        <end position="35"/>
    </location>
</feature>
<dbReference type="SMART" id="SM00490">
    <property type="entry name" value="HELICc"/>
    <property type="match status" value="1"/>
</dbReference>
<sequence length="603" mass="66190">MSDTPLPTFADLNISAPVLKALKEVGYETPSPIQAATIPLLLANRDVLGQAQTGTGKTAAFALPILSRIDIKQASPQALVLAPTRELAIQVAEAFQSYAAHIKGFHVLPIYGGQSYGPQLSALRRGVHVVVATPGRVIDHIEKGSLDLSMLKTLVLDEADEMLRMGFIDDVEHILQQTPPERQTTLFSATMPPAIKRIAKTYLRDPAEVTVAAKTGTAENITQRYWLVAGMQKLDALTRILEAEPFDGMIIFARTKLGTEELASKLQARGFAATAINGDMAQQQRERTIEQLKNGKIDILVATDVAARGLDVERISHVINYDVPSDPESYTHRIGRTGRAGRSGEAILFITPRERGLLKAIERATRQPVSPLSLPTVKAVNDVRIAKFKDQITETLAGGGLEQYRSLIEEYEREQNVPAVDIAAALAKLGRGDVPLLLEKPDREPRPDFAPRESGRDAGGWEDRPARAPREMREPREPAFKKERVVREPEPGMATFRIEVGHQHGVKPGNIVGAIANEANMPAKYMGRIEIYDDYSTIDLPDDMPQDLVDHLKTVSVAGQQLNMTRDGQEEPMITAPKKKSFAKAGADRRVAEKGTKKPHRKG</sequence>
<dbReference type="PROSITE" id="PS51194">
    <property type="entry name" value="HELICASE_CTER"/>
    <property type="match status" value="1"/>
</dbReference>
<dbReference type="PROSITE" id="PS51192">
    <property type="entry name" value="HELICASE_ATP_BIND_1"/>
    <property type="match status" value="1"/>
</dbReference>
<reference evidence="14 15" key="1">
    <citation type="submission" date="2024-09" db="EMBL/GenBank/DDBJ databases">
        <authorList>
            <person name="Sun Q."/>
            <person name="Mori K."/>
        </authorList>
    </citation>
    <scope>NUCLEOTIDE SEQUENCE [LARGE SCALE GENOMIC DNA]</scope>
    <source>
        <strain evidence="14 15">CCM 7792</strain>
    </source>
</reference>
<dbReference type="Pfam" id="PF00271">
    <property type="entry name" value="Helicase_C"/>
    <property type="match status" value="1"/>
</dbReference>
<evidence type="ECO:0000259" key="11">
    <source>
        <dbReference type="PROSITE" id="PS51192"/>
    </source>
</evidence>
<dbReference type="InterPro" id="IPR028618">
    <property type="entry name" value="DEAD_helicase_DeaD"/>
</dbReference>
<comment type="caution">
    <text evidence="14">The sequence shown here is derived from an EMBL/GenBank/DDBJ whole genome shotgun (WGS) entry which is preliminary data.</text>
</comment>
<keyword evidence="7 8" id="KW-0346">Stress response</keyword>
<dbReference type="InterPro" id="IPR014014">
    <property type="entry name" value="RNA_helicase_DEAD_Q_motif"/>
</dbReference>
<dbReference type="InterPro" id="IPR005580">
    <property type="entry name" value="DbpA/CsdA_RNA-bd_dom"/>
</dbReference>
<evidence type="ECO:0000256" key="3">
    <source>
        <dbReference type="ARBA" id="ARBA00022801"/>
    </source>
</evidence>
<dbReference type="CDD" id="cd00268">
    <property type="entry name" value="DEADc"/>
    <property type="match status" value="1"/>
</dbReference>
<comment type="function">
    <text evidence="8">DEAD-box RNA helicase involved in various cellular processes at low temperature, including ribosome biogenesis, mRNA degradation and translation initiation.</text>
</comment>
<comment type="catalytic activity">
    <reaction evidence="8">
        <text>ATP + H2O = ADP + phosphate + H(+)</text>
        <dbReference type="Rhea" id="RHEA:13065"/>
        <dbReference type="ChEBI" id="CHEBI:15377"/>
        <dbReference type="ChEBI" id="CHEBI:15378"/>
        <dbReference type="ChEBI" id="CHEBI:30616"/>
        <dbReference type="ChEBI" id="CHEBI:43474"/>
        <dbReference type="ChEBI" id="CHEBI:456216"/>
        <dbReference type="EC" id="3.6.4.13"/>
    </reaction>
</comment>
<keyword evidence="15" id="KW-1185">Reference proteome</keyword>
<dbReference type="InterPro" id="IPR011545">
    <property type="entry name" value="DEAD/DEAH_box_helicase_dom"/>
</dbReference>
<dbReference type="PROSITE" id="PS00039">
    <property type="entry name" value="DEAD_ATP_HELICASE"/>
    <property type="match status" value="1"/>
</dbReference>
<dbReference type="Gene3D" id="3.30.70.330">
    <property type="match status" value="1"/>
</dbReference>
<dbReference type="PROSITE" id="PS51195">
    <property type="entry name" value="Q_MOTIF"/>
    <property type="match status" value="1"/>
</dbReference>
<feature type="domain" description="Helicase ATP-binding" evidence="11">
    <location>
        <begin position="38"/>
        <end position="209"/>
    </location>
</feature>
<feature type="compositionally biased region" description="Basic and acidic residues" evidence="10">
    <location>
        <begin position="586"/>
        <end position="596"/>
    </location>
</feature>
<feature type="domain" description="Helicase C-terminal" evidence="12">
    <location>
        <begin position="233"/>
        <end position="384"/>
    </location>
</feature>
<dbReference type="SUPFAM" id="SSF52540">
    <property type="entry name" value="P-loop containing nucleoside triphosphate hydrolases"/>
    <property type="match status" value="1"/>
</dbReference>
<dbReference type="EMBL" id="JBHLWP010000013">
    <property type="protein sequence ID" value="MFC0253336.1"/>
    <property type="molecule type" value="Genomic_DNA"/>
</dbReference>
<dbReference type="InterPro" id="IPR012677">
    <property type="entry name" value="Nucleotide-bd_a/b_plait_sf"/>
</dbReference>
<keyword evidence="5 8" id="KW-0067">ATP-binding</keyword>
<comment type="subcellular location">
    <subcellularLocation>
        <location evidence="8">Cytoplasm</location>
    </subcellularLocation>
</comment>
<dbReference type="CDD" id="cd18787">
    <property type="entry name" value="SF2_C_DEAD"/>
    <property type="match status" value="1"/>
</dbReference>
<dbReference type="PANTHER" id="PTHR47963">
    <property type="entry name" value="DEAD-BOX ATP-DEPENDENT RNA HELICASE 47, MITOCHONDRIAL"/>
    <property type="match status" value="1"/>
</dbReference>
<dbReference type="PANTHER" id="PTHR47963:SF8">
    <property type="entry name" value="ATP-DEPENDENT RNA HELICASE DEAD"/>
    <property type="match status" value="1"/>
</dbReference>
<evidence type="ECO:0000256" key="10">
    <source>
        <dbReference type="SAM" id="MobiDB-lite"/>
    </source>
</evidence>
<dbReference type="SMART" id="SM00487">
    <property type="entry name" value="DEXDc"/>
    <property type="match status" value="1"/>
</dbReference>
<evidence type="ECO:0000256" key="1">
    <source>
        <dbReference type="ARBA" id="ARBA00022490"/>
    </source>
</evidence>
<dbReference type="GO" id="GO:0004386">
    <property type="term" value="F:helicase activity"/>
    <property type="evidence" value="ECO:0007669"/>
    <property type="project" value="UniProtKB-KW"/>
</dbReference>
<organism evidence="14 15">
    <name type="scientific">Massilia consociata</name>
    <dbReference type="NCBI Taxonomy" id="760117"/>
    <lineage>
        <taxon>Bacteria</taxon>
        <taxon>Pseudomonadati</taxon>
        <taxon>Pseudomonadota</taxon>
        <taxon>Betaproteobacteria</taxon>
        <taxon>Burkholderiales</taxon>
        <taxon>Oxalobacteraceae</taxon>
        <taxon>Telluria group</taxon>
        <taxon>Massilia</taxon>
    </lineage>
</organism>
<dbReference type="InterPro" id="IPR001650">
    <property type="entry name" value="Helicase_C-like"/>
</dbReference>
<evidence type="ECO:0000256" key="4">
    <source>
        <dbReference type="ARBA" id="ARBA00022806"/>
    </source>
</evidence>
<evidence type="ECO:0000256" key="2">
    <source>
        <dbReference type="ARBA" id="ARBA00022741"/>
    </source>
</evidence>
<evidence type="ECO:0000259" key="12">
    <source>
        <dbReference type="PROSITE" id="PS51194"/>
    </source>
</evidence>
<dbReference type="InterPro" id="IPR050547">
    <property type="entry name" value="DEAD_box_RNA_helicases"/>
</dbReference>
<keyword evidence="6 8" id="KW-0694">RNA-binding</keyword>
<evidence type="ECO:0000256" key="6">
    <source>
        <dbReference type="ARBA" id="ARBA00022884"/>
    </source>
</evidence>
<name>A0ABV6FIH1_9BURK</name>
<evidence type="ECO:0000256" key="8">
    <source>
        <dbReference type="HAMAP-Rule" id="MF_00964"/>
    </source>
</evidence>
<dbReference type="Gene3D" id="3.40.50.300">
    <property type="entry name" value="P-loop containing nucleotide triphosphate hydrolases"/>
    <property type="match status" value="2"/>
</dbReference>
<dbReference type="Pfam" id="PF00270">
    <property type="entry name" value="DEAD"/>
    <property type="match status" value="1"/>
</dbReference>
<dbReference type="CDD" id="cd12499">
    <property type="entry name" value="RRM_EcCsdA_like"/>
    <property type="match status" value="1"/>
</dbReference>
<feature type="compositionally biased region" description="Basic and acidic residues" evidence="10">
    <location>
        <begin position="439"/>
        <end position="478"/>
    </location>
</feature>
<keyword evidence="3 8" id="KW-0378">Hydrolase</keyword>
<keyword evidence="2 8" id="KW-0547">Nucleotide-binding</keyword>